<sequence length="64" mass="6669">MTGSPLHLYQDTPETRREVDLMRAVFKAGVPSFGSCAGLQVAVAAAQCAPAAKAEKQASHAGLR</sequence>
<name>A0A1B2EYF5_9HYPH</name>
<reference evidence="1" key="1">
    <citation type="submission" date="2016-07" db="EMBL/GenBank/DDBJ databases">
        <title>Microvirga ossetica sp. nov. a new species of rhizobia isolated from root nodules of the legume species Vicia alpestris Steven originated from North Ossetia region in the Caucasus.</title>
        <authorList>
            <person name="Safronova V.I."/>
            <person name="Kuznetsova I.G."/>
            <person name="Sazanova A.L."/>
            <person name="Belimov A."/>
            <person name="Andronov E."/>
            <person name="Osledkin Y.S."/>
            <person name="Onishchuk O.P."/>
            <person name="Kurchak O.N."/>
            <person name="Shaposhnikov A.I."/>
            <person name="Willems A."/>
            <person name="Tikhonovich I.A."/>
        </authorList>
    </citation>
    <scope>NUCLEOTIDE SEQUENCE [LARGE SCALE GENOMIC DNA]</scope>
    <source>
        <strain evidence="1">V5/3M</strain>
        <plasmid evidence="1">unnamed4</plasmid>
    </source>
</reference>
<dbReference type="EMBL" id="CP016620">
    <property type="protein sequence ID" value="ANY85010.1"/>
    <property type="molecule type" value="Genomic_DNA"/>
</dbReference>
<accession>A0A1B2EYF5</accession>
<dbReference type="SUPFAM" id="SSF52317">
    <property type="entry name" value="Class I glutamine amidotransferase-like"/>
    <property type="match status" value="1"/>
</dbReference>
<keyword evidence="1" id="KW-0614">Plasmid</keyword>
<dbReference type="Gene3D" id="3.40.50.880">
    <property type="match status" value="1"/>
</dbReference>
<dbReference type="AlphaFoldDB" id="A0A1B2EYF5"/>
<proteinExistence type="predicted"/>
<dbReference type="PROSITE" id="PS51273">
    <property type="entry name" value="GATASE_TYPE_1"/>
    <property type="match status" value="1"/>
</dbReference>
<protein>
    <submittedName>
        <fullName evidence="1">Uncharacterized protein</fullName>
    </submittedName>
</protein>
<gene>
    <name evidence="1" type="ORF">BB934_43115</name>
</gene>
<geneLocation type="plasmid" evidence="1">
    <name>unnamed4</name>
</geneLocation>
<evidence type="ECO:0000313" key="1">
    <source>
        <dbReference type="EMBL" id="ANY85010.1"/>
    </source>
</evidence>
<dbReference type="InterPro" id="IPR029062">
    <property type="entry name" value="Class_I_gatase-like"/>
</dbReference>
<organism evidence="1">
    <name type="scientific">Microvirga ossetica</name>
    <dbReference type="NCBI Taxonomy" id="1882682"/>
    <lineage>
        <taxon>Bacteria</taxon>
        <taxon>Pseudomonadati</taxon>
        <taxon>Pseudomonadota</taxon>
        <taxon>Alphaproteobacteria</taxon>
        <taxon>Hyphomicrobiales</taxon>
        <taxon>Methylobacteriaceae</taxon>
        <taxon>Microvirga</taxon>
    </lineage>
</organism>
<dbReference type="KEGG" id="moc:BB934_43115"/>